<feature type="domain" description="Glutamyl/glutaminyl-tRNA synthetase class Ib catalytic" evidence="8">
    <location>
        <begin position="196"/>
        <end position="340"/>
    </location>
</feature>
<dbReference type="PROSITE" id="PS00178">
    <property type="entry name" value="AA_TRNA_LIGASE_I"/>
    <property type="match status" value="1"/>
</dbReference>
<keyword evidence="2" id="KW-0479">Metal-binding</keyword>
<keyword evidence="3 7" id="KW-0547">Nucleotide-binding</keyword>
<gene>
    <name evidence="9" type="ORF">EWM57_11185</name>
</gene>
<evidence type="ECO:0000256" key="1">
    <source>
        <dbReference type="ARBA" id="ARBA00022598"/>
    </source>
</evidence>
<comment type="similarity">
    <text evidence="7">Belongs to the class-I aminoacyl-tRNA synthetase family.</text>
</comment>
<keyword evidence="6 7" id="KW-0030">Aminoacyl-tRNA synthetase</keyword>
<dbReference type="Pfam" id="PF00749">
    <property type="entry name" value="tRNA-synt_1c"/>
    <property type="match status" value="2"/>
</dbReference>
<accession>A0A4Q5LCZ3</accession>
<evidence type="ECO:0000256" key="6">
    <source>
        <dbReference type="ARBA" id="ARBA00023146"/>
    </source>
</evidence>
<dbReference type="GO" id="GO:0005829">
    <property type="term" value="C:cytosol"/>
    <property type="evidence" value="ECO:0007669"/>
    <property type="project" value="TreeGrafter"/>
</dbReference>
<dbReference type="InterPro" id="IPR049940">
    <property type="entry name" value="GluQ/Sye"/>
</dbReference>
<dbReference type="Gene3D" id="3.40.50.620">
    <property type="entry name" value="HUPs"/>
    <property type="match status" value="2"/>
</dbReference>
<dbReference type="PANTHER" id="PTHR43311:SF1">
    <property type="entry name" value="GLUTAMYL-Q TRNA(ASP) SYNTHETASE"/>
    <property type="match status" value="1"/>
</dbReference>
<keyword evidence="7" id="KW-0648">Protein biosynthesis</keyword>
<dbReference type="InterPro" id="IPR014729">
    <property type="entry name" value="Rossmann-like_a/b/a_fold"/>
</dbReference>
<dbReference type="PANTHER" id="PTHR43311">
    <property type="entry name" value="GLUTAMATE--TRNA LIGASE"/>
    <property type="match status" value="1"/>
</dbReference>
<evidence type="ECO:0000256" key="5">
    <source>
        <dbReference type="ARBA" id="ARBA00022840"/>
    </source>
</evidence>
<protein>
    <recommendedName>
        <fullName evidence="8">Glutamyl/glutaminyl-tRNA synthetase class Ib catalytic domain-containing protein</fullName>
    </recommendedName>
</protein>
<sequence length="354" mass="38943">MDGALQSRFNLRARLSFRNVFICFEEVCHHVRSGYNLLRRPNCPQWAHAVGVAVVPCAVVLSTSPAPVVSRLAPTPSGFLHLGNAVNFVLTWLLTRRAQGTLHLRIDDLDRARLRPQYLENIFRTIDWLGLDYDHGPSGPDDFERNYSQLHRLPEYEAVLQKLTRVPNLLYASSRSRTDSAVAAPVVPFNTPGAAWRAQVPVPTAIRFPDAWQGETAVRLDQLMPDFVVRKKDGVAAYQVASVVDDLRLGTTLIVRGLDLQASTAAQLWLARQLPTTAPFSAVRIRFYHHGLLTDAEGLKLSKSQQRPLATGIVGETATPRPVYAAVARLLGLPLAAGESLGVLQAALAVARTL</sequence>
<name>A0A4Q5LCZ3_9BACT</name>
<dbReference type="GO" id="GO:0006424">
    <property type="term" value="P:glutamyl-tRNA aminoacylation"/>
    <property type="evidence" value="ECO:0007669"/>
    <property type="project" value="TreeGrafter"/>
</dbReference>
<dbReference type="OrthoDB" id="9807503at2"/>
<dbReference type="EMBL" id="SEWE01000020">
    <property type="protein sequence ID" value="RYU79300.1"/>
    <property type="molecule type" value="Genomic_DNA"/>
</dbReference>
<keyword evidence="10" id="KW-1185">Reference proteome</keyword>
<dbReference type="GO" id="GO:0004818">
    <property type="term" value="F:glutamate-tRNA ligase activity"/>
    <property type="evidence" value="ECO:0007669"/>
    <property type="project" value="TreeGrafter"/>
</dbReference>
<dbReference type="InterPro" id="IPR001412">
    <property type="entry name" value="aa-tRNA-synth_I_CS"/>
</dbReference>
<evidence type="ECO:0000256" key="2">
    <source>
        <dbReference type="ARBA" id="ARBA00022723"/>
    </source>
</evidence>
<evidence type="ECO:0000256" key="7">
    <source>
        <dbReference type="RuleBase" id="RU363037"/>
    </source>
</evidence>
<evidence type="ECO:0000259" key="8">
    <source>
        <dbReference type="Pfam" id="PF00749"/>
    </source>
</evidence>
<evidence type="ECO:0000313" key="9">
    <source>
        <dbReference type="EMBL" id="RYU79300.1"/>
    </source>
</evidence>
<organism evidence="9 10">
    <name type="scientific">Hymenobacter persicinus</name>
    <dbReference type="NCBI Taxonomy" id="2025506"/>
    <lineage>
        <taxon>Bacteria</taxon>
        <taxon>Pseudomonadati</taxon>
        <taxon>Bacteroidota</taxon>
        <taxon>Cytophagia</taxon>
        <taxon>Cytophagales</taxon>
        <taxon>Hymenobacteraceae</taxon>
        <taxon>Hymenobacter</taxon>
    </lineage>
</organism>
<proteinExistence type="inferred from homology"/>
<dbReference type="InterPro" id="IPR020058">
    <property type="entry name" value="Glu/Gln-tRNA-synth_Ib_cat-dom"/>
</dbReference>
<dbReference type="InterPro" id="IPR000924">
    <property type="entry name" value="Glu/Gln-tRNA-synth"/>
</dbReference>
<reference evidence="9 10" key="1">
    <citation type="submission" date="2019-02" db="EMBL/GenBank/DDBJ databases">
        <title>Bacterial novel species isolated from soil.</title>
        <authorList>
            <person name="Jung H.-Y."/>
        </authorList>
    </citation>
    <scope>NUCLEOTIDE SEQUENCE [LARGE SCALE GENOMIC DNA]</scope>
    <source>
        <strain evidence="9 10">1-3-3-3</strain>
    </source>
</reference>
<dbReference type="Proteomes" id="UP000294155">
    <property type="component" value="Unassembled WGS sequence"/>
</dbReference>
<dbReference type="GO" id="GO:0005524">
    <property type="term" value="F:ATP binding"/>
    <property type="evidence" value="ECO:0007669"/>
    <property type="project" value="UniProtKB-KW"/>
</dbReference>
<dbReference type="SUPFAM" id="SSF52374">
    <property type="entry name" value="Nucleotidylyl transferase"/>
    <property type="match status" value="1"/>
</dbReference>
<keyword evidence="5 7" id="KW-0067">ATP-binding</keyword>
<comment type="caution">
    <text evidence="9">The sequence shown here is derived from an EMBL/GenBank/DDBJ whole genome shotgun (WGS) entry which is preliminary data.</text>
</comment>
<keyword evidence="4" id="KW-0862">Zinc</keyword>
<keyword evidence="1 7" id="KW-0436">Ligase</keyword>
<dbReference type="AlphaFoldDB" id="A0A4Q5LCZ3"/>
<dbReference type="PRINTS" id="PR00987">
    <property type="entry name" value="TRNASYNTHGLU"/>
</dbReference>
<evidence type="ECO:0000313" key="10">
    <source>
        <dbReference type="Proteomes" id="UP000294155"/>
    </source>
</evidence>
<evidence type="ECO:0000256" key="4">
    <source>
        <dbReference type="ARBA" id="ARBA00022833"/>
    </source>
</evidence>
<feature type="domain" description="Glutamyl/glutaminyl-tRNA synthetase class Ib catalytic" evidence="8">
    <location>
        <begin position="68"/>
        <end position="163"/>
    </location>
</feature>
<evidence type="ECO:0000256" key="3">
    <source>
        <dbReference type="ARBA" id="ARBA00022741"/>
    </source>
</evidence>